<evidence type="ECO:0000256" key="10">
    <source>
        <dbReference type="PROSITE-ProRule" id="PRU00042"/>
    </source>
</evidence>
<evidence type="ECO:0000256" key="5">
    <source>
        <dbReference type="ARBA" id="ARBA00022737"/>
    </source>
</evidence>
<keyword evidence="3" id="KW-0217">Developmental protein</keyword>
<evidence type="ECO:0000256" key="11">
    <source>
        <dbReference type="SAM" id="MobiDB-lite"/>
    </source>
</evidence>
<comment type="subcellular location">
    <subcellularLocation>
        <location evidence="1">Nucleus</location>
    </subcellularLocation>
</comment>
<keyword evidence="8" id="KW-0238">DNA-binding</keyword>
<comment type="caution">
    <text evidence="13">The sequence shown here is derived from an EMBL/GenBank/DDBJ whole genome shotgun (WGS) entry which is preliminary data.</text>
</comment>
<evidence type="ECO:0000256" key="3">
    <source>
        <dbReference type="ARBA" id="ARBA00022473"/>
    </source>
</evidence>
<keyword evidence="6 10" id="KW-0863">Zinc-finger</keyword>
<dbReference type="InterPro" id="IPR041643">
    <property type="entry name" value="Znf_ZIC"/>
</dbReference>
<name>A0ABD0KE63_9CAEN</name>
<evidence type="ECO:0000259" key="12">
    <source>
        <dbReference type="PROSITE" id="PS50157"/>
    </source>
</evidence>
<feature type="domain" description="C2H2-type" evidence="12">
    <location>
        <begin position="272"/>
        <end position="297"/>
    </location>
</feature>
<dbReference type="EMBL" id="JACVVK020000194">
    <property type="protein sequence ID" value="KAK7485453.1"/>
    <property type="molecule type" value="Genomic_DNA"/>
</dbReference>
<dbReference type="PANTHER" id="PTHR45718:SF4">
    <property type="entry name" value="TRANSCRIPTIONAL ACTIVATOR CUBITUS INTERRUPTUS"/>
    <property type="match status" value="1"/>
</dbReference>
<evidence type="ECO:0000313" key="13">
    <source>
        <dbReference type="EMBL" id="KAK7485453.1"/>
    </source>
</evidence>
<dbReference type="InterPro" id="IPR036236">
    <property type="entry name" value="Znf_C2H2_sf"/>
</dbReference>
<keyword evidence="5" id="KW-0677">Repeat</keyword>
<dbReference type="Pfam" id="PF23561">
    <property type="entry name" value="zf-C2H2_15"/>
    <property type="match status" value="1"/>
</dbReference>
<dbReference type="SMART" id="SM00355">
    <property type="entry name" value="ZnF_C2H2"/>
    <property type="match status" value="3"/>
</dbReference>
<proteinExistence type="inferred from homology"/>
<feature type="region of interest" description="Disordered" evidence="11">
    <location>
        <begin position="1"/>
        <end position="64"/>
    </location>
</feature>
<evidence type="ECO:0000313" key="14">
    <source>
        <dbReference type="Proteomes" id="UP001519460"/>
    </source>
</evidence>
<dbReference type="Proteomes" id="UP001519460">
    <property type="component" value="Unassembled WGS sequence"/>
</dbReference>
<dbReference type="FunFam" id="3.30.160.60:FF:000050">
    <property type="entry name" value="zinc finger protein ZIC 1"/>
    <property type="match status" value="1"/>
</dbReference>
<dbReference type="PROSITE" id="PS50157">
    <property type="entry name" value="ZINC_FINGER_C2H2_2"/>
    <property type="match status" value="2"/>
</dbReference>
<reference evidence="13 14" key="1">
    <citation type="journal article" date="2023" name="Sci. Data">
        <title>Genome assembly of the Korean intertidal mud-creeper Batillaria attramentaria.</title>
        <authorList>
            <person name="Patra A.K."/>
            <person name="Ho P.T."/>
            <person name="Jun S."/>
            <person name="Lee S.J."/>
            <person name="Kim Y."/>
            <person name="Won Y.J."/>
        </authorList>
    </citation>
    <scope>NUCLEOTIDE SEQUENCE [LARGE SCALE GENOMIC DNA]</scope>
    <source>
        <strain evidence="13">Wonlab-2016</strain>
    </source>
</reference>
<dbReference type="GO" id="GO:1990837">
    <property type="term" value="F:sequence-specific double-stranded DNA binding"/>
    <property type="evidence" value="ECO:0007669"/>
    <property type="project" value="UniProtKB-ARBA"/>
</dbReference>
<dbReference type="InterPro" id="IPR056436">
    <property type="entry name" value="Znf-C2H2_ZIC1-5/GLI1-3-like"/>
</dbReference>
<dbReference type="InterPro" id="IPR043359">
    <property type="entry name" value="GLI-like"/>
</dbReference>
<evidence type="ECO:0000256" key="1">
    <source>
        <dbReference type="ARBA" id="ARBA00004123"/>
    </source>
</evidence>
<gene>
    <name evidence="13" type="ORF">BaRGS_00023263</name>
</gene>
<feature type="compositionally biased region" description="Polar residues" evidence="11">
    <location>
        <begin position="45"/>
        <end position="56"/>
    </location>
</feature>
<dbReference type="SUPFAM" id="SSF57667">
    <property type="entry name" value="beta-beta-alpha zinc fingers"/>
    <property type="match status" value="1"/>
</dbReference>
<feature type="compositionally biased region" description="Gly residues" evidence="11">
    <location>
        <begin position="32"/>
        <end position="42"/>
    </location>
</feature>
<keyword evidence="9" id="KW-0539">Nucleus</keyword>
<evidence type="ECO:0000256" key="4">
    <source>
        <dbReference type="ARBA" id="ARBA00022723"/>
    </source>
</evidence>
<evidence type="ECO:0000256" key="8">
    <source>
        <dbReference type="ARBA" id="ARBA00023125"/>
    </source>
</evidence>
<dbReference type="PANTHER" id="PTHR45718">
    <property type="entry name" value="TRANSCRIPTIONAL ACTIVATOR CUBITUS INTERRUPTUS"/>
    <property type="match status" value="1"/>
</dbReference>
<dbReference type="InterPro" id="IPR013087">
    <property type="entry name" value="Znf_C2H2_type"/>
</dbReference>
<accession>A0ABD0KE63</accession>
<keyword evidence="4" id="KW-0479">Metal-binding</keyword>
<protein>
    <recommendedName>
        <fullName evidence="12">C2H2-type domain-containing protein</fullName>
    </recommendedName>
</protein>
<sequence>MINPFMETAHTPHLPPGALKLSPPHHMADGAAGVGVGMGLHGQGNLNHHQFGSQPNGYGVSHPHSQISAYARDVLMRRAEMGFGMGSPADAGTSPHPGMFASTAGLHGHPDPPTPSHVLFPGLHEAPHHPSGHHMNSNMFGYPRTDQFNQMGPPRADHFPSPQHLNMNMGHPRMNMGPHGPGAFYPFIRHPIKQEHTCLWIDQDQPDPRKPCNKIFNTMHEIVTHITVEHVGGPEQANHSCFWQGCVRDGRPFKAKYKLVNHVRVHTGEKPFPCPFPGCGKVFARSENLKIHKRTHTDVINFIHAASDSACTVEQIDPAATR</sequence>
<dbReference type="FunFam" id="3.30.160.60:FF:000035">
    <property type="entry name" value="Zinc finger protein ZIC 1"/>
    <property type="match status" value="1"/>
</dbReference>
<keyword evidence="14" id="KW-1185">Reference proteome</keyword>
<organism evidence="13 14">
    <name type="scientific">Batillaria attramentaria</name>
    <dbReference type="NCBI Taxonomy" id="370345"/>
    <lineage>
        <taxon>Eukaryota</taxon>
        <taxon>Metazoa</taxon>
        <taxon>Spiralia</taxon>
        <taxon>Lophotrochozoa</taxon>
        <taxon>Mollusca</taxon>
        <taxon>Gastropoda</taxon>
        <taxon>Caenogastropoda</taxon>
        <taxon>Sorbeoconcha</taxon>
        <taxon>Cerithioidea</taxon>
        <taxon>Batillariidae</taxon>
        <taxon>Batillaria</taxon>
    </lineage>
</organism>
<evidence type="ECO:0000256" key="2">
    <source>
        <dbReference type="ARBA" id="ARBA00010831"/>
    </source>
</evidence>
<feature type="domain" description="C2H2-type" evidence="12">
    <location>
        <begin position="244"/>
        <end position="271"/>
    </location>
</feature>
<dbReference type="GO" id="GO:0008270">
    <property type="term" value="F:zinc ion binding"/>
    <property type="evidence" value="ECO:0007669"/>
    <property type="project" value="UniProtKB-KW"/>
</dbReference>
<evidence type="ECO:0000256" key="9">
    <source>
        <dbReference type="ARBA" id="ARBA00023242"/>
    </source>
</evidence>
<feature type="region of interest" description="Disordered" evidence="11">
    <location>
        <begin position="86"/>
        <end position="138"/>
    </location>
</feature>
<comment type="similarity">
    <text evidence="2">Belongs to the GLI C2H2-type zinc-finger protein family.</text>
</comment>
<evidence type="ECO:0000256" key="6">
    <source>
        <dbReference type="ARBA" id="ARBA00022771"/>
    </source>
</evidence>
<keyword evidence="7" id="KW-0862">Zinc</keyword>
<dbReference type="Pfam" id="PF00096">
    <property type="entry name" value="zf-C2H2"/>
    <property type="match status" value="1"/>
</dbReference>
<dbReference type="AlphaFoldDB" id="A0ABD0KE63"/>
<dbReference type="Gene3D" id="3.30.160.60">
    <property type="entry name" value="Classic Zinc Finger"/>
    <property type="match status" value="2"/>
</dbReference>
<dbReference type="GO" id="GO:0005634">
    <property type="term" value="C:nucleus"/>
    <property type="evidence" value="ECO:0007669"/>
    <property type="project" value="UniProtKB-SubCell"/>
</dbReference>
<dbReference type="Pfam" id="PF18366">
    <property type="entry name" value="zf_ZIC"/>
    <property type="match status" value="1"/>
</dbReference>
<evidence type="ECO:0000256" key="7">
    <source>
        <dbReference type="ARBA" id="ARBA00022833"/>
    </source>
</evidence>
<dbReference type="PROSITE" id="PS00028">
    <property type="entry name" value="ZINC_FINGER_C2H2_1"/>
    <property type="match status" value="1"/>
</dbReference>